<accession>A0A378FUX9</accession>
<evidence type="ECO:0000313" key="2">
    <source>
        <dbReference type="Proteomes" id="UP000255167"/>
    </source>
</evidence>
<sequence>MRKGISDSDGLTFPLFNLKNVYADENEQRIDAHKWETTLRSEHTFKEGELTNPCFDVAYYGRDCGMPVDVDELDECLMY</sequence>
<dbReference type="Proteomes" id="UP000255167">
    <property type="component" value="Unassembled WGS sequence"/>
</dbReference>
<proteinExistence type="predicted"/>
<name>A0A378FUX9_KLEPN</name>
<evidence type="ECO:0000313" key="1">
    <source>
        <dbReference type="EMBL" id="STW49091.1"/>
    </source>
</evidence>
<dbReference type="AlphaFoldDB" id="A0A378FUX9"/>
<dbReference type="EMBL" id="UGNC01000005">
    <property type="protein sequence ID" value="STW49091.1"/>
    <property type="molecule type" value="Genomic_DNA"/>
</dbReference>
<reference evidence="1 2" key="1">
    <citation type="submission" date="2018-06" db="EMBL/GenBank/DDBJ databases">
        <authorList>
            <consortium name="Pathogen Informatics"/>
            <person name="Doyle S."/>
        </authorList>
    </citation>
    <scope>NUCLEOTIDE SEQUENCE [LARGE SCALE GENOMIC DNA]</scope>
    <source>
        <strain evidence="1 2">NCTC9617</strain>
    </source>
</reference>
<organism evidence="1 2">
    <name type="scientific">Klebsiella pneumoniae</name>
    <dbReference type="NCBI Taxonomy" id="573"/>
    <lineage>
        <taxon>Bacteria</taxon>
        <taxon>Pseudomonadati</taxon>
        <taxon>Pseudomonadota</taxon>
        <taxon>Gammaproteobacteria</taxon>
        <taxon>Enterobacterales</taxon>
        <taxon>Enterobacteriaceae</taxon>
        <taxon>Klebsiella/Raoultella group</taxon>
        <taxon>Klebsiella</taxon>
        <taxon>Klebsiella pneumoniae complex</taxon>
    </lineage>
</organism>
<gene>
    <name evidence="1" type="ORF">NCTC9617_05713</name>
</gene>
<protein>
    <submittedName>
        <fullName evidence="1">Uncharacterized protein</fullName>
    </submittedName>
</protein>